<organism evidence="1 2">
    <name type="scientific">Nostoc sphaeroides CCNUC1</name>
    <dbReference type="NCBI Taxonomy" id="2653204"/>
    <lineage>
        <taxon>Bacteria</taxon>
        <taxon>Bacillati</taxon>
        <taxon>Cyanobacteriota</taxon>
        <taxon>Cyanophyceae</taxon>
        <taxon>Nostocales</taxon>
        <taxon>Nostocaceae</taxon>
        <taxon>Nostoc</taxon>
    </lineage>
</organism>
<keyword evidence="2" id="KW-1185">Reference proteome</keyword>
<dbReference type="Proteomes" id="UP000326678">
    <property type="component" value="Chromosome Gxm1"/>
</dbReference>
<gene>
    <name evidence="1" type="ORF">GXM_06830</name>
</gene>
<dbReference type="AlphaFoldDB" id="A0A5P8WAY5"/>
<evidence type="ECO:0000313" key="2">
    <source>
        <dbReference type="Proteomes" id="UP000326678"/>
    </source>
</evidence>
<accession>A0A5P8WAY5</accession>
<reference evidence="1 2" key="1">
    <citation type="submission" date="2019-10" db="EMBL/GenBank/DDBJ databases">
        <title>Genomic and transcriptomic insights into the perfect genentic adaptation of a filamentous nitrogen-fixing cyanobacterium to rice fields.</title>
        <authorList>
            <person name="Chen Z."/>
        </authorList>
    </citation>
    <scope>NUCLEOTIDE SEQUENCE [LARGE SCALE GENOMIC DNA]</scope>
    <source>
        <strain evidence="1">CCNUC1</strain>
    </source>
</reference>
<sequence>MLFDSGKIVNTERYILDHLSWNFRVVMNLKALICNCF</sequence>
<protein>
    <submittedName>
        <fullName evidence="1">Uncharacterized protein</fullName>
    </submittedName>
</protein>
<dbReference type="KEGG" id="nsh:GXM_06830"/>
<name>A0A5P8WAY5_9NOSO</name>
<proteinExistence type="predicted"/>
<evidence type="ECO:0000313" key="1">
    <source>
        <dbReference type="EMBL" id="QFS49336.1"/>
    </source>
</evidence>
<dbReference type="EMBL" id="CP045226">
    <property type="protein sequence ID" value="QFS49336.1"/>
    <property type="molecule type" value="Genomic_DNA"/>
</dbReference>